<dbReference type="GO" id="GO:0038023">
    <property type="term" value="F:signaling receptor activity"/>
    <property type="evidence" value="ECO:0007669"/>
    <property type="project" value="InterPro"/>
</dbReference>
<dbReference type="OrthoDB" id="9775095at2"/>
<evidence type="ECO:0000256" key="16">
    <source>
        <dbReference type="SAM" id="SignalP"/>
    </source>
</evidence>
<dbReference type="PANTHER" id="PTHR32552">
    <property type="entry name" value="FERRICHROME IRON RECEPTOR-RELATED"/>
    <property type="match status" value="1"/>
</dbReference>
<keyword evidence="8" id="KW-0408">Iron</keyword>
<reference evidence="19 20" key="1">
    <citation type="submission" date="2018-08" db="EMBL/GenBank/DDBJ databases">
        <title>Mucilaginibacter sp. MYSH2.</title>
        <authorList>
            <person name="Seo T."/>
        </authorList>
    </citation>
    <scope>NUCLEOTIDE SEQUENCE [LARGE SCALE GENOMIC DNA]</scope>
    <source>
        <strain evidence="19 20">MYSH2</strain>
    </source>
</reference>
<evidence type="ECO:0000256" key="8">
    <source>
        <dbReference type="ARBA" id="ARBA00023004"/>
    </source>
</evidence>
<evidence type="ECO:0000256" key="11">
    <source>
        <dbReference type="ARBA" id="ARBA00023136"/>
    </source>
</evidence>
<sequence length="814" mass="89425">MKKKVLHIITVCILLSTAAFAQTGLIRGTVKTVDGQPAESVTIALKGTGKGANTAQNGAFQIRNVEPGNYTVVASFVGLTTKSQAISIKANQIVTINFVLEENSAKLSEVVISANKSRNKLTSSVAKMPLKNLENPQVYNSVSSEIIKQQAITSFDDVIRNVPGLSQTWQSTGRAGDGASYFALRGFEAQTTLVNGLPGLTGGNFDLADVEEVQVMKGPSATLFGASFVGYGGIINTITKKPYYNFGGEVAYNVGSFGLNRVTVDVNSPLSKTEKMALRVNAAYHTENSFQNAGFKKSFFVAPAFTWEVNNRLKIDVLAEIMNERRAVAPVFFQSDRATPLIAANVKDLGLNYNESFMNNDLPIKNPRNNIQAQVNYKLSDEWNSQTVLAYSTAKSDGYYSYIYDDGIRDNFFAQYFHIENNLTKTFNIQQNFNGDFKLFGLRNRLLVGLDFLSRTVTDKGSGWATARYVTPQNANVAFDYTDADNDIHFPATPNSQLTRGFINNLLPADGYGNSSSVNRTYGAYASNVLNITNKLSAMLSLRVDRFEAPNETEADPNGFGQTAFSHKLGLVYQPVLDKVSIFGNYMNSFNNVNPSLIYDADGQSTNQYKAFKPEHANQWEVGVKTNLFDDKLSATISYYDIKVTDRVYTDPNNQNNSIQGGRVKSKGFEIAINANPTQGLNLIAGYSHNSTKVLAGATTDFYNEPGRTPGGQGPANQANFWATYKFPAGALKNFGIGAGANYAGEYKVIDNSVTGVFALPSYTLVNGTVFFNSNHYRVNFNLNNILDKQYYIGYWSINPQKQRNFVATVAYKF</sequence>
<keyword evidence="5" id="KW-0410">Iron transport</keyword>
<dbReference type="SUPFAM" id="SSF56935">
    <property type="entry name" value="Porins"/>
    <property type="match status" value="1"/>
</dbReference>
<evidence type="ECO:0000259" key="18">
    <source>
        <dbReference type="Pfam" id="PF07715"/>
    </source>
</evidence>
<keyword evidence="6 14" id="KW-0812">Transmembrane</keyword>
<comment type="subcellular location">
    <subcellularLocation>
        <location evidence="1 14">Cell outer membrane</location>
        <topology evidence="1 14">Multi-pass membrane protein</topology>
    </subcellularLocation>
</comment>
<evidence type="ECO:0000256" key="6">
    <source>
        <dbReference type="ARBA" id="ARBA00022692"/>
    </source>
</evidence>
<evidence type="ECO:0000256" key="7">
    <source>
        <dbReference type="ARBA" id="ARBA00022729"/>
    </source>
</evidence>
<dbReference type="PANTHER" id="PTHR32552:SF68">
    <property type="entry name" value="FERRICHROME OUTER MEMBRANE TRANSPORTER_PHAGE RECEPTOR"/>
    <property type="match status" value="1"/>
</dbReference>
<evidence type="ECO:0000259" key="17">
    <source>
        <dbReference type="Pfam" id="PF00593"/>
    </source>
</evidence>
<dbReference type="EMBL" id="QWDC01000002">
    <property type="protein sequence ID" value="RFZ92643.1"/>
    <property type="molecule type" value="Genomic_DNA"/>
</dbReference>
<dbReference type="InterPro" id="IPR037066">
    <property type="entry name" value="Plug_dom_sf"/>
</dbReference>
<keyword evidence="11 14" id="KW-0472">Membrane</keyword>
<dbReference type="Pfam" id="PF13715">
    <property type="entry name" value="CarbopepD_reg_2"/>
    <property type="match status" value="1"/>
</dbReference>
<feature type="signal peptide" evidence="16">
    <location>
        <begin position="1"/>
        <end position="21"/>
    </location>
</feature>
<dbReference type="GO" id="GO:0009279">
    <property type="term" value="C:cell outer membrane"/>
    <property type="evidence" value="ECO:0007669"/>
    <property type="project" value="UniProtKB-SubCell"/>
</dbReference>
<dbReference type="InterPro" id="IPR012910">
    <property type="entry name" value="Plug_dom"/>
</dbReference>
<dbReference type="GO" id="GO:0030246">
    <property type="term" value="F:carbohydrate binding"/>
    <property type="evidence" value="ECO:0007669"/>
    <property type="project" value="InterPro"/>
</dbReference>
<protein>
    <submittedName>
        <fullName evidence="19">TonB-dependent receptor</fullName>
    </submittedName>
</protein>
<evidence type="ECO:0000256" key="12">
    <source>
        <dbReference type="ARBA" id="ARBA00023170"/>
    </source>
</evidence>
<evidence type="ECO:0000256" key="10">
    <source>
        <dbReference type="ARBA" id="ARBA00023077"/>
    </source>
</evidence>
<dbReference type="SUPFAM" id="SSF49452">
    <property type="entry name" value="Starch-binding domain-like"/>
    <property type="match status" value="1"/>
</dbReference>
<keyword evidence="4 14" id="KW-1134">Transmembrane beta strand</keyword>
<dbReference type="Gene3D" id="2.170.130.10">
    <property type="entry name" value="TonB-dependent receptor, plug domain"/>
    <property type="match status" value="1"/>
</dbReference>
<dbReference type="Gene3D" id="2.40.170.20">
    <property type="entry name" value="TonB-dependent receptor, beta-barrel domain"/>
    <property type="match status" value="1"/>
</dbReference>
<dbReference type="InterPro" id="IPR010105">
    <property type="entry name" value="TonB_sidphr_rcpt"/>
</dbReference>
<evidence type="ECO:0000256" key="4">
    <source>
        <dbReference type="ARBA" id="ARBA00022452"/>
    </source>
</evidence>
<dbReference type="InterPro" id="IPR036942">
    <property type="entry name" value="Beta-barrel_TonB_sf"/>
</dbReference>
<dbReference type="GO" id="GO:0015891">
    <property type="term" value="P:siderophore transport"/>
    <property type="evidence" value="ECO:0007669"/>
    <property type="project" value="InterPro"/>
</dbReference>
<dbReference type="InterPro" id="IPR039426">
    <property type="entry name" value="TonB-dep_rcpt-like"/>
</dbReference>
<dbReference type="Gene3D" id="2.60.40.1120">
    <property type="entry name" value="Carboxypeptidase-like, regulatory domain"/>
    <property type="match status" value="1"/>
</dbReference>
<dbReference type="Pfam" id="PF07715">
    <property type="entry name" value="Plug"/>
    <property type="match status" value="1"/>
</dbReference>
<dbReference type="GO" id="GO:0015344">
    <property type="term" value="F:siderophore uptake transmembrane transporter activity"/>
    <property type="evidence" value="ECO:0007669"/>
    <property type="project" value="TreeGrafter"/>
</dbReference>
<keyword evidence="13 14" id="KW-0998">Cell outer membrane</keyword>
<keyword evidence="10 15" id="KW-0798">TonB box</keyword>
<name>A0A372NTN9_9SPHI</name>
<evidence type="ECO:0000256" key="9">
    <source>
        <dbReference type="ARBA" id="ARBA00023065"/>
    </source>
</evidence>
<evidence type="ECO:0000256" key="5">
    <source>
        <dbReference type="ARBA" id="ARBA00022496"/>
    </source>
</evidence>
<evidence type="ECO:0000313" key="19">
    <source>
        <dbReference type="EMBL" id="RFZ92643.1"/>
    </source>
</evidence>
<dbReference type="AlphaFoldDB" id="A0A372NTN9"/>
<evidence type="ECO:0000256" key="3">
    <source>
        <dbReference type="ARBA" id="ARBA00022448"/>
    </source>
</evidence>
<keyword evidence="12 19" id="KW-0675">Receptor</keyword>
<gene>
    <name evidence="19" type="ORF">D0C36_14615</name>
</gene>
<dbReference type="Pfam" id="PF00593">
    <property type="entry name" value="TonB_dep_Rec_b-barrel"/>
    <property type="match status" value="1"/>
</dbReference>
<keyword evidence="20" id="KW-1185">Reference proteome</keyword>
<evidence type="ECO:0000313" key="20">
    <source>
        <dbReference type="Proteomes" id="UP000264217"/>
    </source>
</evidence>
<keyword evidence="9" id="KW-0406">Ion transport</keyword>
<keyword evidence="7 16" id="KW-0732">Signal</keyword>
<dbReference type="RefSeq" id="WP_117392352.1">
    <property type="nucleotide sequence ID" value="NZ_QWDC01000002.1"/>
</dbReference>
<evidence type="ECO:0000256" key="2">
    <source>
        <dbReference type="ARBA" id="ARBA00009810"/>
    </source>
</evidence>
<dbReference type="Proteomes" id="UP000264217">
    <property type="component" value="Unassembled WGS sequence"/>
</dbReference>
<feature type="domain" description="TonB-dependent receptor plug" evidence="18">
    <location>
        <begin position="133"/>
        <end position="228"/>
    </location>
</feature>
<proteinExistence type="inferred from homology"/>
<keyword evidence="3 14" id="KW-0813">Transport</keyword>
<evidence type="ECO:0000256" key="13">
    <source>
        <dbReference type="ARBA" id="ARBA00023237"/>
    </source>
</evidence>
<evidence type="ECO:0000256" key="15">
    <source>
        <dbReference type="RuleBase" id="RU003357"/>
    </source>
</evidence>
<feature type="chain" id="PRO_5016802847" evidence="16">
    <location>
        <begin position="22"/>
        <end position="814"/>
    </location>
</feature>
<evidence type="ECO:0000256" key="14">
    <source>
        <dbReference type="PROSITE-ProRule" id="PRU01360"/>
    </source>
</evidence>
<dbReference type="InterPro" id="IPR000531">
    <property type="entry name" value="Beta-barrel_TonB"/>
</dbReference>
<dbReference type="NCBIfam" id="TIGR01783">
    <property type="entry name" value="TonB-siderophor"/>
    <property type="match status" value="1"/>
</dbReference>
<dbReference type="PROSITE" id="PS52016">
    <property type="entry name" value="TONB_DEPENDENT_REC_3"/>
    <property type="match status" value="1"/>
</dbReference>
<evidence type="ECO:0000256" key="1">
    <source>
        <dbReference type="ARBA" id="ARBA00004571"/>
    </source>
</evidence>
<accession>A0A372NTN9</accession>
<comment type="similarity">
    <text evidence="2 14 15">Belongs to the TonB-dependent receptor family.</text>
</comment>
<dbReference type="CDD" id="cd01347">
    <property type="entry name" value="ligand_gated_channel"/>
    <property type="match status" value="1"/>
</dbReference>
<dbReference type="InterPro" id="IPR013784">
    <property type="entry name" value="Carb-bd-like_fold"/>
</dbReference>
<feature type="domain" description="TonB-dependent receptor-like beta-barrel" evidence="17">
    <location>
        <begin position="354"/>
        <end position="786"/>
    </location>
</feature>
<organism evidence="19 20">
    <name type="scientific">Mucilaginibacter conchicola</name>
    <dbReference type="NCBI Taxonomy" id="2303333"/>
    <lineage>
        <taxon>Bacteria</taxon>
        <taxon>Pseudomonadati</taxon>
        <taxon>Bacteroidota</taxon>
        <taxon>Sphingobacteriia</taxon>
        <taxon>Sphingobacteriales</taxon>
        <taxon>Sphingobacteriaceae</taxon>
        <taxon>Mucilaginibacter</taxon>
    </lineage>
</organism>
<comment type="caution">
    <text evidence="19">The sequence shown here is derived from an EMBL/GenBank/DDBJ whole genome shotgun (WGS) entry which is preliminary data.</text>
</comment>